<evidence type="ECO:0000256" key="1">
    <source>
        <dbReference type="SAM" id="MobiDB-lite"/>
    </source>
</evidence>
<comment type="caution">
    <text evidence="2">The sequence shown here is derived from an EMBL/GenBank/DDBJ whole genome shotgun (WGS) entry which is preliminary data.</text>
</comment>
<sequence length="925" mass="100023">MILKVPLVSYSSPPPQELTWLSHSLSTNIDVAGQVNLTSLEMTTTATFSSTSGKQTVAQSSEGTGMMNKISHTLSFVSLMFSLDYSRLISSLFRISAGTFSLTACDTGTPTMTSLSETCLSLADIADGASLSLTGSVFQNVKLAHPSLGTAIVLRLGSSFSSDTTSLFSRHLVDSPVAILRPPQNNNGASSQKKKNNRNAKEAMLDVDANGEDPPNSGLPTASLSDTGNRLCLAQSDELLRLLLCQPTHSNPYLAHSAPTLLFTWLVRHNNNHVLHIVLRSSHLADPFKFPEPSSNDAPTGTLVIISGSSFATQIVYRFTHNHVLLLHIVLLIHIFLHHVCHHPTPPQLVTLSNTSFVSGNSTASTRSGVLDVTLSEGSTFTLTHSSKPFPSCSSPKATTNLIFISHPSLSESVLSSSLDFDWTTGSDSLADFAVKEGDHPVSVTLFLYFSSLGDEMIISNDSCDVSVCGFSEYPCASLTAFHSRIGDTPDKTVTFRTSIDHSAELTLTEGTTLAGNEQHLVIKETSTSETPNSLFTIRANMSIEQLFVEIPSTFQHSSLLKYQSGSLEMSNCSLTQQDSTHIPSTLIQILSGSSLNVNQTFFTCVASLNEKASVISAIITESTSFLLHNNTFTICTCSGQTNAIFLEFVNTTVLQANSFNYLMTDLVFDSPSSNTDTEIEIDVYVVGKNLDKTMTSTKWENSFSREKGSSIWGEDTATGPNISLLPYLVALEGPVEIDDDRKGFEKCGHFFMSCNSLELGLRRMKEASVDAMKVMERITATTQLEPQRDLCIEGNDESSTLSFSLDGCFVNSPKDATTSSLSFSSLAIIVPSKSTHHLNLSQSTLEEGLIVVNENGEVKLDSNTVSSLSTVQSSLIQLTGDQAVGINLTLTDQNGENHQNRGIIQLPSSSLDETELSDSKCRRF</sequence>
<dbReference type="Proteomes" id="UP001281761">
    <property type="component" value="Unassembled WGS sequence"/>
</dbReference>
<evidence type="ECO:0000313" key="2">
    <source>
        <dbReference type="EMBL" id="KAK2944024.1"/>
    </source>
</evidence>
<dbReference type="EMBL" id="JARBJD010000318">
    <property type="protein sequence ID" value="KAK2944024.1"/>
    <property type="molecule type" value="Genomic_DNA"/>
</dbReference>
<evidence type="ECO:0000313" key="3">
    <source>
        <dbReference type="Proteomes" id="UP001281761"/>
    </source>
</evidence>
<protein>
    <submittedName>
        <fullName evidence="2">Uncharacterized protein</fullName>
    </submittedName>
</protein>
<accession>A0ABQ9WX03</accession>
<feature type="region of interest" description="Disordered" evidence="1">
    <location>
        <begin position="179"/>
        <end position="199"/>
    </location>
</feature>
<reference evidence="2 3" key="1">
    <citation type="journal article" date="2022" name="bioRxiv">
        <title>Genomics of Preaxostyla Flagellates Illuminates Evolutionary Transitions and the Path Towards Mitochondrial Loss.</title>
        <authorList>
            <person name="Novak L.V.F."/>
            <person name="Treitli S.C."/>
            <person name="Pyrih J."/>
            <person name="Halakuc P."/>
            <person name="Pipaliya S.V."/>
            <person name="Vacek V."/>
            <person name="Brzon O."/>
            <person name="Soukal P."/>
            <person name="Eme L."/>
            <person name="Dacks J.B."/>
            <person name="Karnkowska A."/>
            <person name="Elias M."/>
            <person name="Hampl V."/>
        </authorList>
    </citation>
    <scope>NUCLEOTIDE SEQUENCE [LARGE SCALE GENOMIC DNA]</scope>
    <source>
        <strain evidence="2">NAU3</strain>
        <tissue evidence="2">Gut</tissue>
    </source>
</reference>
<proteinExistence type="predicted"/>
<gene>
    <name evidence="2" type="ORF">BLNAU_21072</name>
</gene>
<name>A0ABQ9WX03_9EUKA</name>
<keyword evidence="3" id="KW-1185">Reference proteome</keyword>
<organism evidence="2 3">
    <name type="scientific">Blattamonas nauphoetae</name>
    <dbReference type="NCBI Taxonomy" id="2049346"/>
    <lineage>
        <taxon>Eukaryota</taxon>
        <taxon>Metamonada</taxon>
        <taxon>Preaxostyla</taxon>
        <taxon>Oxymonadida</taxon>
        <taxon>Blattamonas</taxon>
    </lineage>
</organism>